<keyword evidence="1" id="KW-0732">Signal</keyword>
<reference evidence="2 3" key="1">
    <citation type="submission" date="2017-04" db="EMBL/GenBank/DDBJ databases">
        <title>Draft genome sequence of Zooshikella ganghwensis VG4 isolated from Red Sea sediments.</title>
        <authorList>
            <person name="Rehman Z."/>
            <person name="Alam I."/>
            <person name="Kamau A."/>
            <person name="Bajic V."/>
            <person name="Leiknes T."/>
        </authorList>
    </citation>
    <scope>NUCLEOTIDE SEQUENCE [LARGE SCALE GENOMIC DNA]</scope>
    <source>
        <strain evidence="2 3">VG4</strain>
    </source>
</reference>
<dbReference type="InterPro" id="IPR021268">
    <property type="entry name" value="DUF2845"/>
</dbReference>
<proteinExistence type="predicted"/>
<name>A0A4P9VKD5_9GAMM</name>
<feature type="signal peptide" evidence="1">
    <location>
        <begin position="1"/>
        <end position="22"/>
    </location>
</feature>
<evidence type="ECO:0000256" key="1">
    <source>
        <dbReference type="SAM" id="SignalP"/>
    </source>
</evidence>
<accession>A0A4P9VKD5</accession>
<sequence length="111" mass="12710">MNIRLLFLFFSPILFFMQTSHADSLRCGQYLIKGGESTIEVLNICGEPILKENLGTVAEEHDLNNTGTRVRISEEVVTRWTYGKKGDLYKYVIFHNGQVRSVQTGGRWKIN</sequence>
<dbReference type="Pfam" id="PF11006">
    <property type="entry name" value="DUF2845"/>
    <property type="match status" value="1"/>
</dbReference>
<keyword evidence="3" id="KW-1185">Reference proteome</keyword>
<evidence type="ECO:0000313" key="3">
    <source>
        <dbReference type="Proteomes" id="UP000257039"/>
    </source>
</evidence>
<comment type="caution">
    <text evidence="2">The sequence shown here is derived from an EMBL/GenBank/DDBJ whole genome shotgun (WGS) entry which is preliminary data.</text>
</comment>
<dbReference type="EMBL" id="NDXW01000001">
    <property type="protein sequence ID" value="RDH42804.1"/>
    <property type="molecule type" value="Genomic_DNA"/>
</dbReference>
<feature type="chain" id="PRO_5020904464" evidence="1">
    <location>
        <begin position="23"/>
        <end position="111"/>
    </location>
</feature>
<protein>
    <submittedName>
        <fullName evidence="2">DUF2845 domain-containing protein</fullName>
    </submittedName>
</protein>
<gene>
    <name evidence="2" type="ORF">B9G39_04690</name>
</gene>
<dbReference type="Proteomes" id="UP000257039">
    <property type="component" value="Unassembled WGS sequence"/>
</dbReference>
<dbReference type="RefSeq" id="WP_094786254.1">
    <property type="nucleotide sequence ID" value="NZ_JAEVHG010000011.1"/>
</dbReference>
<organism evidence="2 3">
    <name type="scientific">Zooshikella ganghwensis</name>
    <dbReference type="NCBI Taxonomy" id="202772"/>
    <lineage>
        <taxon>Bacteria</taxon>
        <taxon>Pseudomonadati</taxon>
        <taxon>Pseudomonadota</taxon>
        <taxon>Gammaproteobacteria</taxon>
        <taxon>Oceanospirillales</taxon>
        <taxon>Zooshikellaceae</taxon>
        <taxon>Zooshikella</taxon>
    </lineage>
</organism>
<dbReference type="AlphaFoldDB" id="A0A4P9VKD5"/>
<evidence type="ECO:0000313" key="2">
    <source>
        <dbReference type="EMBL" id="RDH42804.1"/>
    </source>
</evidence>